<dbReference type="AlphaFoldDB" id="A0AAV1QRP1"/>
<sequence length="64" mass="6928">MVINTTQANSPPPILLFSSPPRAGTPEGQGCQQGAGKAHRLSLGHLADKMQPKDRKLEQDQEIH</sequence>
<feature type="compositionally biased region" description="Basic and acidic residues" evidence="1">
    <location>
        <begin position="46"/>
        <end position="64"/>
    </location>
</feature>
<comment type="caution">
    <text evidence="2">The sequence shown here is derived from an EMBL/GenBank/DDBJ whole genome shotgun (WGS) entry which is preliminary data.</text>
</comment>
<accession>A0AAV1QRP1</accession>
<reference evidence="2 3" key="1">
    <citation type="submission" date="2024-01" db="EMBL/GenBank/DDBJ databases">
        <authorList>
            <person name="Waweru B."/>
        </authorList>
    </citation>
    <scope>NUCLEOTIDE SEQUENCE [LARGE SCALE GENOMIC DNA]</scope>
</reference>
<evidence type="ECO:0000313" key="2">
    <source>
        <dbReference type="EMBL" id="CAK7324238.1"/>
    </source>
</evidence>
<keyword evidence="3" id="KW-1185">Reference proteome</keyword>
<name>A0AAV1QRP1_9ROSI</name>
<dbReference type="EMBL" id="CAWUPB010000246">
    <property type="protein sequence ID" value="CAK7324238.1"/>
    <property type="molecule type" value="Genomic_DNA"/>
</dbReference>
<evidence type="ECO:0000313" key="3">
    <source>
        <dbReference type="Proteomes" id="UP001314170"/>
    </source>
</evidence>
<feature type="region of interest" description="Disordered" evidence="1">
    <location>
        <begin position="1"/>
        <end position="64"/>
    </location>
</feature>
<protein>
    <submittedName>
        <fullName evidence="2">Uncharacterized protein</fullName>
    </submittedName>
</protein>
<dbReference type="Proteomes" id="UP001314170">
    <property type="component" value="Unassembled WGS sequence"/>
</dbReference>
<organism evidence="2 3">
    <name type="scientific">Dovyalis caffra</name>
    <dbReference type="NCBI Taxonomy" id="77055"/>
    <lineage>
        <taxon>Eukaryota</taxon>
        <taxon>Viridiplantae</taxon>
        <taxon>Streptophyta</taxon>
        <taxon>Embryophyta</taxon>
        <taxon>Tracheophyta</taxon>
        <taxon>Spermatophyta</taxon>
        <taxon>Magnoliopsida</taxon>
        <taxon>eudicotyledons</taxon>
        <taxon>Gunneridae</taxon>
        <taxon>Pentapetalae</taxon>
        <taxon>rosids</taxon>
        <taxon>fabids</taxon>
        <taxon>Malpighiales</taxon>
        <taxon>Salicaceae</taxon>
        <taxon>Flacourtieae</taxon>
        <taxon>Dovyalis</taxon>
    </lineage>
</organism>
<proteinExistence type="predicted"/>
<evidence type="ECO:0000256" key="1">
    <source>
        <dbReference type="SAM" id="MobiDB-lite"/>
    </source>
</evidence>
<gene>
    <name evidence="2" type="ORF">DCAF_LOCUS1877</name>
</gene>